<feature type="non-terminal residue" evidence="1">
    <location>
        <position position="246"/>
    </location>
</feature>
<keyword evidence="2" id="KW-1185">Reference proteome</keyword>
<evidence type="ECO:0000313" key="2">
    <source>
        <dbReference type="Proteomes" id="UP000035955"/>
    </source>
</evidence>
<accession>A0A0J6RV46</accession>
<feature type="non-terminal residue" evidence="1">
    <location>
        <position position="1"/>
    </location>
</feature>
<name>A0A0J6RV46_9HYPH</name>
<gene>
    <name evidence="1" type="ORF">VQ02_34505</name>
</gene>
<comment type="caution">
    <text evidence="1">The sequence shown here is derived from an EMBL/GenBank/DDBJ whole genome shotgun (WGS) entry which is preliminary data.</text>
</comment>
<dbReference type="AlphaFoldDB" id="A0A0J6RV46"/>
<protein>
    <submittedName>
        <fullName evidence="1">Uncharacterized protein</fullName>
    </submittedName>
</protein>
<reference evidence="1 2" key="1">
    <citation type="submission" date="2015-03" db="EMBL/GenBank/DDBJ databases">
        <title>Genome sequencing of Methylobacterium variabile DSM 16961.</title>
        <authorList>
            <person name="Chaudhry V."/>
            <person name="Patil P.B."/>
        </authorList>
    </citation>
    <scope>NUCLEOTIDE SEQUENCE [LARGE SCALE GENOMIC DNA]</scope>
    <source>
        <strain evidence="1 2">DSM 16961</strain>
    </source>
</reference>
<organism evidence="1 2">
    <name type="scientific">Methylobacterium variabile</name>
    <dbReference type="NCBI Taxonomy" id="298794"/>
    <lineage>
        <taxon>Bacteria</taxon>
        <taxon>Pseudomonadati</taxon>
        <taxon>Pseudomonadota</taxon>
        <taxon>Alphaproteobacteria</taxon>
        <taxon>Hyphomicrobiales</taxon>
        <taxon>Methylobacteriaceae</taxon>
        <taxon>Methylobacterium</taxon>
    </lineage>
</organism>
<dbReference type="InterPro" id="IPR011990">
    <property type="entry name" value="TPR-like_helical_dom_sf"/>
</dbReference>
<proteinExistence type="predicted"/>
<sequence>GRIMRMAAKIIEQTGTDEAAVEAWRRVAGAARTDVSVLIEAGDRLLRAGAGEDSARIFEAAYAADPTNGRLLVMLYRSELLFSDNERLAELAALIVRLYPEEAERAVRLAQRARRPEVKAIEDGSSPALLDSVAEEPLPVRIRHALKQQDVVALAEIAEAEIRREPDSATAIWLLGEIALIKGDRERGGELILRACQAADAELEDPWKTLGRLAEEEKSEERLSYYVSALMTNGQGRIRRMAAKAL</sequence>
<dbReference type="EMBL" id="LABY01000550">
    <property type="protein sequence ID" value="KMO25107.1"/>
    <property type="molecule type" value="Genomic_DNA"/>
</dbReference>
<dbReference type="Gene3D" id="1.25.40.10">
    <property type="entry name" value="Tetratricopeptide repeat domain"/>
    <property type="match status" value="1"/>
</dbReference>
<evidence type="ECO:0000313" key="1">
    <source>
        <dbReference type="EMBL" id="KMO25107.1"/>
    </source>
</evidence>
<dbReference type="Proteomes" id="UP000035955">
    <property type="component" value="Unassembled WGS sequence"/>
</dbReference>